<organism evidence="2 3">
    <name type="scientific">Portunus trituberculatus</name>
    <name type="common">Swimming crab</name>
    <name type="synonym">Neptunus trituberculatus</name>
    <dbReference type="NCBI Taxonomy" id="210409"/>
    <lineage>
        <taxon>Eukaryota</taxon>
        <taxon>Metazoa</taxon>
        <taxon>Ecdysozoa</taxon>
        <taxon>Arthropoda</taxon>
        <taxon>Crustacea</taxon>
        <taxon>Multicrustacea</taxon>
        <taxon>Malacostraca</taxon>
        <taxon>Eumalacostraca</taxon>
        <taxon>Eucarida</taxon>
        <taxon>Decapoda</taxon>
        <taxon>Pleocyemata</taxon>
        <taxon>Brachyura</taxon>
        <taxon>Eubrachyura</taxon>
        <taxon>Portunoidea</taxon>
        <taxon>Portunidae</taxon>
        <taxon>Portuninae</taxon>
        <taxon>Portunus</taxon>
    </lineage>
</organism>
<gene>
    <name evidence="2" type="ORF">E2C01_032650</name>
</gene>
<dbReference type="EMBL" id="VSRR010004269">
    <property type="protein sequence ID" value="MPC39130.1"/>
    <property type="molecule type" value="Genomic_DNA"/>
</dbReference>
<feature type="chain" id="PRO_5022905476" description="Secreted protein" evidence="1">
    <location>
        <begin position="19"/>
        <end position="111"/>
    </location>
</feature>
<keyword evidence="3" id="KW-1185">Reference proteome</keyword>
<keyword evidence="1" id="KW-0732">Signal</keyword>
<evidence type="ECO:0008006" key="4">
    <source>
        <dbReference type="Google" id="ProtNLM"/>
    </source>
</evidence>
<feature type="signal peptide" evidence="1">
    <location>
        <begin position="1"/>
        <end position="18"/>
    </location>
</feature>
<comment type="caution">
    <text evidence="2">The sequence shown here is derived from an EMBL/GenBank/DDBJ whole genome shotgun (WGS) entry which is preliminary data.</text>
</comment>
<accession>A0A5B7EVT9</accession>
<proteinExistence type="predicted"/>
<evidence type="ECO:0000256" key="1">
    <source>
        <dbReference type="SAM" id="SignalP"/>
    </source>
</evidence>
<dbReference type="AlphaFoldDB" id="A0A5B7EVT9"/>
<protein>
    <recommendedName>
        <fullName evidence="4">Secreted protein</fullName>
    </recommendedName>
</protein>
<dbReference type="Proteomes" id="UP000324222">
    <property type="component" value="Unassembled WGS sequence"/>
</dbReference>
<reference evidence="2 3" key="1">
    <citation type="submission" date="2019-05" db="EMBL/GenBank/DDBJ databases">
        <title>Another draft genome of Portunus trituberculatus and its Hox gene families provides insights of decapod evolution.</title>
        <authorList>
            <person name="Jeong J.-H."/>
            <person name="Song I."/>
            <person name="Kim S."/>
            <person name="Choi T."/>
            <person name="Kim D."/>
            <person name="Ryu S."/>
            <person name="Kim W."/>
        </authorList>
    </citation>
    <scope>NUCLEOTIDE SEQUENCE [LARGE SCALE GENOMIC DNA]</scope>
    <source>
        <tissue evidence="2">Muscle</tissue>
    </source>
</reference>
<sequence length="111" mass="12276">MMVVVLVLQLCLACSVSCFLCVQRRGLLCRGGALSSAPHGNLSLAGIVKVLPRVLGKHTHTLASLDNYRFERLVKKDEMSEKLQVITGEKMSSCDWRDSQCKDEIPTVRVS</sequence>
<evidence type="ECO:0000313" key="2">
    <source>
        <dbReference type="EMBL" id="MPC39130.1"/>
    </source>
</evidence>
<name>A0A5B7EVT9_PORTR</name>
<evidence type="ECO:0000313" key="3">
    <source>
        <dbReference type="Proteomes" id="UP000324222"/>
    </source>
</evidence>